<feature type="region of interest" description="Disordered" evidence="6">
    <location>
        <begin position="29"/>
        <end position="52"/>
    </location>
</feature>
<feature type="region of interest" description="Disordered" evidence="6">
    <location>
        <begin position="411"/>
        <end position="457"/>
    </location>
</feature>
<evidence type="ECO:0000256" key="4">
    <source>
        <dbReference type="ARBA" id="ARBA00023163"/>
    </source>
</evidence>
<keyword evidence="10" id="KW-1185">Reference proteome</keyword>
<dbReference type="CDD" id="cd10017">
    <property type="entry name" value="B3_DNA"/>
    <property type="match status" value="1"/>
</dbReference>
<dbReference type="SMART" id="SM01019">
    <property type="entry name" value="B3"/>
    <property type="match status" value="1"/>
</dbReference>
<protein>
    <recommendedName>
        <fullName evidence="8">TF-B3 domain-containing protein</fullName>
    </recommendedName>
</protein>
<dbReference type="InterPro" id="IPR044800">
    <property type="entry name" value="LEC2-like"/>
</dbReference>
<organism evidence="9 10">
    <name type="scientific">Digitaria exilis</name>
    <dbReference type="NCBI Taxonomy" id="1010633"/>
    <lineage>
        <taxon>Eukaryota</taxon>
        <taxon>Viridiplantae</taxon>
        <taxon>Streptophyta</taxon>
        <taxon>Embryophyta</taxon>
        <taxon>Tracheophyta</taxon>
        <taxon>Spermatophyta</taxon>
        <taxon>Magnoliopsida</taxon>
        <taxon>Liliopsida</taxon>
        <taxon>Poales</taxon>
        <taxon>Poaceae</taxon>
        <taxon>PACMAD clade</taxon>
        <taxon>Panicoideae</taxon>
        <taxon>Panicodae</taxon>
        <taxon>Paniceae</taxon>
        <taxon>Anthephorinae</taxon>
        <taxon>Digitaria</taxon>
    </lineage>
</organism>
<evidence type="ECO:0000313" key="9">
    <source>
        <dbReference type="EMBL" id="KAF8697774.1"/>
    </source>
</evidence>
<dbReference type="GO" id="GO:0005634">
    <property type="term" value="C:nucleus"/>
    <property type="evidence" value="ECO:0007669"/>
    <property type="project" value="UniProtKB-SubCell"/>
</dbReference>
<sequence>MRALAKLAAWLAGVASSNQLDLPPTTYAARAPSMAGEPYPQRHASRGPLDPPSSLVHRSFSLFSDSHLSIDRIPIRPSPWIGGDEAESYSSRSPRGSQWALESDMHAHMSSSPIIRRRWAPPLSTSIDLALAFLPNPSHRPHQLYSSISILVKVNSYTAAGARREPAMEFTPAHGGGAEDSERARVGGGGAAWVEKEHMFEKVVTPSDVGKLNRLVIPKQHAERYFPALDSSATAAPGTGKCLVLSFEDRAGKAWRFRYSYWNSSQSYVMTKGWSRFVKEKRLGAGDTVLFSRGHGAAAARARLFIDFRRRRQDLAFLQHPPPPLLGSQRFMPLPSVPIVCPWQQQQQQDYYGAYGGGAPASSRHVLFLRPQQVPSAAVVLASVPVSVAASTVEDATRSKRVRLFGVNLDCPTEEGEDGAREDNRTASTLLQQLPSPSSSTSSSTAGKDVCSLDLGL</sequence>
<dbReference type="InterPro" id="IPR003340">
    <property type="entry name" value="B3_DNA-bd"/>
</dbReference>
<keyword evidence="3" id="KW-0238">DNA-binding</keyword>
<dbReference type="SUPFAM" id="SSF101936">
    <property type="entry name" value="DNA-binding pseudobarrel domain"/>
    <property type="match status" value="1"/>
</dbReference>
<keyword evidence="2" id="KW-0805">Transcription regulation</keyword>
<evidence type="ECO:0000256" key="1">
    <source>
        <dbReference type="ARBA" id="ARBA00004123"/>
    </source>
</evidence>
<evidence type="ECO:0000256" key="7">
    <source>
        <dbReference type="SAM" id="SignalP"/>
    </source>
</evidence>
<dbReference type="Proteomes" id="UP000636709">
    <property type="component" value="Unassembled WGS sequence"/>
</dbReference>
<keyword evidence="7" id="KW-0732">Signal</keyword>
<dbReference type="OrthoDB" id="685232at2759"/>
<evidence type="ECO:0000256" key="5">
    <source>
        <dbReference type="ARBA" id="ARBA00023242"/>
    </source>
</evidence>
<evidence type="ECO:0000256" key="2">
    <source>
        <dbReference type="ARBA" id="ARBA00023015"/>
    </source>
</evidence>
<keyword evidence="5" id="KW-0539">Nucleus</keyword>
<dbReference type="PROSITE" id="PS50863">
    <property type="entry name" value="B3"/>
    <property type="match status" value="1"/>
</dbReference>
<dbReference type="PANTHER" id="PTHR31140:SF8">
    <property type="entry name" value="B3 DOMAIN-CONTAINING PROTEIN OS10G0537100-RELATED"/>
    <property type="match status" value="1"/>
</dbReference>
<feature type="chain" id="PRO_5032546863" description="TF-B3 domain-containing protein" evidence="7">
    <location>
        <begin position="20"/>
        <end position="457"/>
    </location>
</feature>
<evidence type="ECO:0000256" key="6">
    <source>
        <dbReference type="SAM" id="MobiDB-lite"/>
    </source>
</evidence>
<comment type="subcellular location">
    <subcellularLocation>
        <location evidence="1">Nucleus</location>
    </subcellularLocation>
</comment>
<dbReference type="GO" id="GO:0003700">
    <property type="term" value="F:DNA-binding transcription factor activity"/>
    <property type="evidence" value="ECO:0007669"/>
    <property type="project" value="InterPro"/>
</dbReference>
<feature type="signal peptide" evidence="7">
    <location>
        <begin position="1"/>
        <end position="19"/>
    </location>
</feature>
<accession>A0A835BR41</accession>
<dbReference type="GO" id="GO:0003677">
    <property type="term" value="F:DNA binding"/>
    <property type="evidence" value="ECO:0007669"/>
    <property type="project" value="UniProtKB-KW"/>
</dbReference>
<feature type="domain" description="TF-B3" evidence="8">
    <location>
        <begin position="200"/>
        <end position="312"/>
    </location>
</feature>
<gene>
    <name evidence="9" type="ORF">HU200_035258</name>
</gene>
<dbReference type="Gene3D" id="2.40.330.10">
    <property type="entry name" value="DNA-binding pseudobarrel domain"/>
    <property type="match status" value="1"/>
</dbReference>
<evidence type="ECO:0000256" key="3">
    <source>
        <dbReference type="ARBA" id="ARBA00023125"/>
    </source>
</evidence>
<dbReference type="EMBL" id="JACEFO010001866">
    <property type="protein sequence ID" value="KAF8697774.1"/>
    <property type="molecule type" value="Genomic_DNA"/>
</dbReference>
<name>A0A835BR41_9POAL</name>
<reference evidence="9" key="1">
    <citation type="submission" date="2020-07" db="EMBL/GenBank/DDBJ databases">
        <title>Genome sequence and genetic diversity analysis of an under-domesticated orphan crop, white fonio (Digitaria exilis).</title>
        <authorList>
            <person name="Bennetzen J.L."/>
            <person name="Chen S."/>
            <person name="Ma X."/>
            <person name="Wang X."/>
            <person name="Yssel A.E.J."/>
            <person name="Chaluvadi S.R."/>
            <person name="Johnson M."/>
            <person name="Gangashetty P."/>
            <person name="Hamidou F."/>
            <person name="Sanogo M.D."/>
            <person name="Zwaenepoel A."/>
            <person name="Wallace J."/>
            <person name="Van De Peer Y."/>
            <person name="Van Deynze A."/>
        </authorList>
    </citation>
    <scope>NUCLEOTIDE SEQUENCE</scope>
    <source>
        <tissue evidence="9">Leaves</tissue>
    </source>
</reference>
<keyword evidence="4" id="KW-0804">Transcription</keyword>
<evidence type="ECO:0000259" key="8">
    <source>
        <dbReference type="PROSITE" id="PS50863"/>
    </source>
</evidence>
<dbReference type="PANTHER" id="PTHR31140">
    <property type="entry name" value="B3 DOMAIN-CONTAINING TRANSCRIPTION FACTOR ABI3"/>
    <property type="match status" value="1"/>
</dbReference>
<feature type="compositionally biased region" description="Low complexity" evidence="6">
    <location>
        <begin position="428"/>
        <end position="445"/>
    </location>
</feature>
<proteinExistence type="predicted"/>
<dbReference type="AlphaFoldDB" id="A0A835BR41"/>
<dbReference type="Pfam" id="PF02362">
    <property type="entry name" value="B3"/>
    <property type="match status" value="1"/>
</dbReference>
<evidence type="ECO:0000313" key="10">
    <source>
        <dbReference type="Proteomes" id="UP000636709"/>
    </source>
</evidence>
<dbReference type="InterPro" id="IPR015300">
    <property type="entry name" value="DNA-bd_pseudobarrel_sf"/>
</dbReference>
<comment type="caution">
    <text evidence="9">The sequence shown here is derived from an EMBL/GenBank/DDBJ whole genome shotgun (WGS) entry which is preliminary data.</text>
</comment>